<evidence type="ECO:0000256" key="9">
    <source>
        <dbReference type="ARBA" id="ARBA00049014"/>
    </source>
</evidence>
<dbReference type="Gene3D" id="1.10.510.10">
    <property type="entry name" value="Transferase(Phosphotransferase) domain 1"/>
    <property type="match status" value="1"/>
</dbReference>
<evidence type="ECO:0000256" key="3">
    <source>
        <dbReference type="ARBA" id="ARBA00022679"/>
    </source>
</evidence>
<evidence type="ECO:0000256" key="2">
    <source>
        <dbReference type="ARBA" id="ARBA00022553"/>
    </source>
</evidence>
<keyword evidence="1" id="KW-0723">Serine/threonine-protein kinase</keyword>
<dbReference type="GO" id="GO:0004708">
    <property type="term" value="F:MAP kinase kinase activity"/>
    <property type="evidence" value="ECO:0007669"/>
    <property type="project" value="UniProtKB-EC"/>
</dbReference>
<dbReference type="GO" id="GO:0071507">
    <property type="term" value="P:pheromone response MAPK cascade"/>
    <property type="evidence" value="ECO:0007669"/>
    <property type="project" value="EnsemblFungi"/>
</dbReference>
<dbReference type="GeneID" id="14496885"/>
<comment type="catalytic activity">
    <reaction evidence="9">
        <text>L-seryl-[protein] + ATP = O-phospho-L-seryl-[protein] + ADP + H(+)</text>
        <dbReference type="Rhea" id="RHEA:17989"/>
        <dbReference type="Rhea" id="RHEA-COMP:9863"/>
        <dbReference type="Rhea" id="RHEA-COMP:11604"/>
        <dbReference type="ChEBI" id="CHEBI:15378"/>
        <dbReference type="ChEBI" id="CHEBI:29999"/>
        <dbReference type="ChEBI" id="CHEBI:30616"/>
        <dbReference type="ChEBI" id="CHEBI:83421"/>
        <dbReference type="ChEBI" id="CHEBI:456216"/>
        <dbReference type="EC" id="2.7.12.2"/>
    </reaction>
</comment>
<dbReference type="GO" id="GO:0001403">
    <property type="term" value="P:invasive growth in response to glucose limitation"/>
    <property type="evidence" value="ECO:0007669"/>
    <property type="project" value="EnsemblFungi"/>
</dbReference>
<evidence type="ECO:0000256" key="1">
    <source>
        <dbReference type="ARBA" id="ARBA00022527"/>
    </source>
</evidence>
<dbReference type="GO" id="GO:0004674">
    <property type="term" value="F:protein serine/threonine kinase activity"/>
    <property type="evidence" value="ECO:0007669"/>
    <property type="project" value="UniProtKB-KW"/>
</dbReference>
<dbReference type="SMART" id="SM00220">
    <property type="entry name" value="S_TKc"/>
    <property type="match status" value="1"/>
</dbReference>
<feature type="region of interest" description="Disordered" evidence="13">
    <location>
        <begin position="155"/>
        <end position="219"/>
    </location>
</feature>
<evidence type="ECO:0000256" key="6">
    <source>
        <dbReference type="ARBA" id="ARBA00022840"/>
    </source>
</evidence>
<dbReference type="STRING" id="1071380.I2H5X4"/>
<feature type="compositionally biased region" description="Low complexity" evidence="13">
    <location>
        <begin position="184"/>
        <end position="201"/>
    </location>
</feature>
<dbReference type="RefSeq" id="XP_004181295.1">
    <property type="nucleotide sequence ID" value="XM_004181247.1"/>
</dbReference>
<dbReference type="FunFam" id="1.10.510.10:FF:000921">
    <property type="entry name" value="Serine/threonine-protein kinase STE7"/>
    <property type="match status" value="1"/>
</dbReference>
<evidence type="ECO:0000259" key="14">
    <source>
        <dbReference type="PROSITE" id="PS50011"/>
    </source>
</evidence>
<feature type="binding site" evidence="12">
    <location>
        <position position="257"/>
    </location>
    <ligand>
        <name>ATP</name>
        <dbReference type="ChEBI" id="CHEBI:30616"/>
    </ligand>
</feature>
<evidence type="ECO:0000256" key="5">
    <source>
        <dbReference type="ARBA" id="ARBA00022777"/>
    </source>
</evidence>
<dbReference type="FunCoup" id="I2H5X4">
    <property type="interactions" value="585"/>
</dbReference>
<comment type="catalytic activity">
    <reaction evidence="11">
        <text>L-tyrosyl-[protein] + ATP = O-phospho-L-tyrosyl-[protein] + ADP + H(+)</text>
        <dbReference type="Rhea" id="RHEA:10596"/>
        <dbReference type="Rhea" id="RHEA-COMP:10136"/>
        <dbReference type="Rhea" id="RHEA-COMP:20101"/>
        <dbReference type="ChEBI" id="CHEBI:15378"/>
        <dbReference type="ChEBI" id="CHEBI:30616"/>
        <dbReference type="ChEBI" id="CHEBI:46858"/>
        <dbReference type="ChEBI" id="CHEBI:61978"/>
        <dbReference type="ChEBI" id="CHEBI:456216"/>
        <dbReference type="EC" id="2.7.12.2"/>
    </reaction>
</comment>
<dbReference type="SUPFAM" id="SSF56112">
    <property type="entry name" value="Protein kinase-like (PK-like)"/>
    <property type="match status" value="1"/>
</dbReference>
<keyword evidence="5" id="KW-0418">Kinase</keyword>
<dbReference type="PROSITE" id="PS00108">
    <property type="entry name" value="PROTEIN_KINASE_ST"/>
    <property type="match status" value="1"/>
</dbReference>
<keyword evidence="6 12" id="KW-0067">ATP-binding</keyword>
<sequence>MFKARTLQKRNFKNLSLANDEDTTIEEPTHASGNCLIDPNERIIATSQIDPTIDRTTTHFKSISLSNKRKNRPAIKNLALQSDSSIYTIDTTTTAPSSNRLVNQNLQSILVHDEPHRLARKRSSNDSLTISDLATPTNQLRNSLFISSTSSLNTPINTDIPSIDSTTPPLVESSIVPPPPAQQPLPTTSSTTAPSSLTQQSESHSHSHSHAHAHAHSHSSTFMNIQDIVQLGKIGSGNSGTVTKALHVPDSKVIAKKTIPVEKNNDKIINQLIRELTIMKNLKPHPNLVEFYGAFYDQSTNNEIIILLEYMNCGSLDKILSTYHSFVNRNLIPQDIVVKWFNTLSISRISASVLTGLSYLYDNYKIIHRDIKPSNILIGSKGQVKICDFGVSKTLINSIADTFVGTSTYMSPERIQGNVYSTKGDVWSLGLTLIELVTGEFPLGGHNDTPDGILDLLQRIVNEPSPSLSAQVANKYPPMMNDFIKRCCIKDEKLRPSMKDLLNHPFILNFNDKDKEFKIWAKRIRSYMKDEKQYKREQFERKKFQEYRKKKFERGN</sequence>
<dbReference type="HOGENOM" id="CLU_000288_63_23_1"/>
<evidence type="ECO:0000313" key="15">
    <source>
        <dbReference type="EMBL" id="CCH61776.1"/>
    </source>
</evidence>
<dbReference type="AlphaFoldDB" id="I2H5X4"/>
<dbReference type="EC" id="2.7.12.2" evidence="8"/>
<dbReference type="InParanoid" id="I2H5X4"/>
<dbReference type="PANTHER" id="PTHR48013">
    <property type="entry name" value="DUAL SPECIFICITY MITOGEN-ACTIVATED PROTEIN KINASE KINASE 5-RELATED"/>
    <property type="match status" value="1"/>
</dbReference>
<dbReference type="InterPro" id="IPR017441">
    <property type="entry name" value="Protein_kinase_ATP_BS"/>
</dbReference>
<dbReference type="InterPro" id="IPR008271">
    <property type="entry name" value="Ser/Thr_kinase_AS"/>
</dbReference>
<dbReference type="GO" id="GO:0000196">
    <property type="term" value="P:cell integrity MAPK cascade"/>
    <property type="evidence" value="ECO:0007669"/>
    <property type="project" value="EnsemblFungi"/>
</dbReference>
<dbReference type="GO" id="GO:0001402">
    <property type="term" value="P:signal transduction involved in filamentous growth"/>
    <property type="evidence" value="ECO:0007669"/>
    <property type="project" value="EnsemblFungi"/>
</dbReference>
<evidence type="ECO:0000256" key="4">
    <source>
        <dbReference type="ARBA" id="ARBA00022741"/>
    </source>
</evidence>
<comment type="catalytic activity">
    <reaction evidence="10">
        <text>L-threonyl-[protein] + ATP = O-phospho-L-threonyl-[protein] + ADP + H(+)</text>
        <dbReference type="Rhea" id="RHEA:46608"/>
        <dbReference type="Rhea" id="RHEA-COMP:11060"/>
        <dbReference type="Rhea" id="RHEA-COMP:11605"/>
        <dbReference type="ChEBI" id="CHEBI:15378"/>
        <dbReference type="ChEBI" id="CHEBI:30013"/>
        <dbReference type="ChEBI" id="CHEBI:30616"/>
        <dbReference type="ChEBI" id="CHEBI:61977"/>
        <dbReference type="ChEBI" id="CHEBI:456216"/>
        <dbReference type="EC" id="2.7.12.2"/>
    </reaction>
</comment>
<evidence type="ECO:0000256" key="7">
    <source>
        <dbReference type="ARBA" id="ARBA00038035"/>
    </source>
</evidence>
<dbReference type="KEGG" id="tbl:TBLA_0F02350"/>
<keyword evidence="16" id="KW-1185">Reference proteome</keyword>
<dbReference type="GO" id="GO:0005524">
    <property type="term" value="F:ATP binding"/>
    <property type="evidence" value="ECO:0007669"/>
    <property type="project" value="UniProtKB-UniRule"/>
</dbReference>
<evidence type="ECO:0000256" key="8">
    <source>
        <dbReference type="ARBA" id="ARBA00038999"/>
    </source>
</evidence>
<comment type="similarity">
    <text evidence="7">Belongs to the protein kinase superfamily. STE Ser/Thr protein kinase family. MAP kinase kinase subfamily.</text>
</comment>
<dbReference type="eggNOG" id="KOG0581">
    <property type="taxonomic scope" value="Eukaryota"/>
</dbReference>
<dbReference type="PANTHER" id="PTHR48013:SF9">
    <property type="entry name" value="DUAL SPECIFICITY MITOGEN-ACTIVATED PROTEIN KINASE KINASE 5"/>
    <property type="match status" value="1"/>
</dbReference>
<name>I2H5X4_HENB6</name>
<organism evidence="15 16">
    <name type="scientific">Henningerozyma blattae (strain ATCC 34711 / CBS 6284 / DSM 70876 / NBRC 10599 / NRRL Y-10934 / UCD 77-7)</name>
    <name type="common">Yeast</name>
    <name type="synonym">Tetrapisispora blattae</name>
    <dbReference type="NCBI Taxonomy" id="1071380"/>
    <lineage>
        <taxon>Eukaryota</taxon>
        <taxon>Fungi</taxon>
        <taxon>Dikarya</taxon>
        <taxon>Ascomycota</taxon>
        <taxon>Saccharomycotina</taxon>
        <taxon>Saccharomycetes</taxon>
        <taxon>Saccharomycetales</taxon>
        <taxon>Saccharomycetaceae</taxon>
        <taxon>Henningerozyma</taxon>
    </lineage>
</organism>
<dbReference type="PROSITE" id="PS00107">
    <property type="entry name" value="PROTEIN_KINASE_ATP"/>
    <property type="match status" value="1"/>
</dbReference>
<evidence type="ECO:0000256" key="11">
    <source>
        <dbReference type="ARBA" id="ARBA00051693"/>
    </source>
</evidence>
<gene>
    <name evidence="15" type="primary">TBLA0F02350</name>
    <name evidence="15" type="ORF">TBLA_0F02350</name>
</gene>
<dbReference type="EMBL" id="HE806321">
    <property type="protein sequence ID" value="CCH61776.1"/>
    <property type="molecule type" value="Genomic_DNA"/>
</dbReference>
<keyword evidence="4 12" id="KW-0547">Nucleotide-binding</keyword>
<dbReference type="InterPro" id="IPR000719">
    <property type="entry name" value="Prot_kinase_dom"/>
</dbReference>
<dbReference type="Pfam" id="PF00069">
    <property type="entry name" value="Pkinase"/>
    <property type="match status" value="1"/>
</dbReference>
<evidence type="ECO:0000256" key="12">
    <source>
        <dbReference type="PROSITE-ProRule" id="PRU10141"/>
    </source>
</evidence>
<feature type="compositionally biased region" description="Polar residues" evidence="13">
    <location>
        <begin position="155"/>
        <end position="168"/>
    </location>
</feature>
<evidence type="ECO:0000256" key="13">
    <source>
        <dbReference type="SAM" id="MobiDB-lite"/>
    </source>
</evidence>
<evidence type="ECO:0000313" key="16">
    <source>
        <dbReference type="Proteomes" id="UP000002866"/>
    </source>
</evidence>
<dbReference type="GO" id="GO:0005737">
    <property type="term" value="C:cytoplasm"/>
    <property type="evidence" value="ECO:0007669"/>
    <property type="project" value="EnsemblFungi"/>
</dbReference>
<keyword evidence="2" id="KW-0597">Phosphoprotein</keyword>
<dbReference type="Gene3D" id="3.30.200.20">
    <property type="entry name" value="Phosphorylase Kinase, domain 1"/>
    <property type="match status" value="1"/>
</dbReference>
<protein>
    <recommendedName>
        <fullName evidence="8">mitogen-activated protein kinase kinase</fullName>
        <ecNumber evidence="8">2.7.12.2</ecNumber>
    </recommendedName>
</protein>
<feature type="domain" description="Protein kinase" evidence="14">
    <location>
        <begin position="228"/>
        <end position="507"/>
    </location>
</feature>
<feature type="compositionally biased region" description="Basic residues" evidence="13">
    <location>
        <begin position="206"/>
        <end position="217"/>
    </location>
</feature>
<dbReference type="OrthoDB" id="10252354at2759"/>
<reference evidence="15 16" key="1">
    <citation type="journal article" date="2011" name="Proc. Natl. Acad. Sci. U.S.A.">
        <title>Evolutionary erosion of yeast sex chromosomes by mating-type switching accidents.</title>
        <authorList>
            <person name="Gordon J.L."/>
            <person name="Armisen D."/>
            <person name="Proux-Wera E."/>
            <person name="Oheigeartaigh S.S."/>
            <person name="Byrne K.P."/>
            <person name="Wolfe K.H."/>
        </authorList>
    </citation>
    <scope>NUCLEOTIDE SEQUENCE [LARGE SCALE GENOMIC DNA]</scope>
    <source>
        <strain evidence="16">ATCC 34711 / CBS 6284 / DSM 70876 / NBRC 10599 / NRRL Y-10934 / UCD 77-7</strain>
    </source>
</reference>
<proteinExistence type="inferred from homology"/>
<evidence type="ECO:0000256" key="10">
    <source>
        <dbReference type="ARBA" id="ARBA00049299"/>
    </source>
</evidence>
<keyword evidence="3" id="KW-0808">Transferase</keyword>
<dbReference type="Proteomes" id="UP000002866">
    <property type="component" value="Chromosome 6"/>
</dbReference>
<dbReference type="InterPro" id="IPR011009">
    <property type="entry name" value="Kinase-like_dom_sf"/>
</dbReference>
<dbReference type="GO" id="GO:0007124">
    <property type="term" value="P:pseudohyphal growth"/>
    <property type="evidence" value="ECO:0007669"/>
    <property type="project" value="EnsemblFungi"/>
</dbReference>
<accession>I2H5X4</accession>
<dbReference type="GO" id="GO:0043332">
    <property type="term" value="C:mating projection tip"/>
    <property type="evidence" value="ECO:0007669"/>
    <property type="project" value="EnsemblFungi"/>
</dbReference>
<dbReference type="PROSITE" id="PS50011">
    <property type="entry name" value="PROTEIN_KINASE_DOM"/>
    <property type="match status" value="1"/>
</dbReference>